<comment type="similarity">
    <text evidence="2">Belongs to the EspG family.</text>
</comment>
<accession>A0ABS4PLP4</accession>
<comment type="caution">
    <text evidence="5">The sequence shown here is derived from an EMBL/GenBank/DDBJ whole genome shotgun (WGS) entry which is preliminary data.</text>
</comment>
<evidence type="ECO:0000313" key="5">
    <source>
        <dbReference type="EMBL" id="MBP2179531.1"/>
    </source>
</evidence>
<name>A0ABS4PLP4_9PSEU</name>
<dbReference type="Proteomes" id="UP000741013">
    <property type="component" value="Unassembled WGS sequence"/>
</dbReference>
<evidence type="ECO:0000256" key="2">
    <source>
        <dbReference type="ARBA" id="ARBA00006411"/>
    </source>
</evidence>
<gene>
    <name evidence="5" type="ORF">JOM49_001057</name>
</gene>
<keyword evidence="3" id="KW-0963">Cytoplasm</keyword>
<evidence type="ECO:0008006" key="7">
    <source>
        <dbReference type="Google" id="ProtNLM"/>
    </source>
</evidence>
<evidence type="ECO:0000256" key="1">
    <source>
        <dbReference type="ARBA" id="ARBA00004496"/>
    </source>
</evidence>
<evidence type="ECO:0000256" key="3">
    <source>
        <dbReference type="ARBA" id="ARBA00022490"/>
    </source>
</evidence>
<dbReference type="InterPro" id="IPR025734">
    <property type="entry name" value="EspG"/>
</dbReference>
<keyword evidence="6" id="KW-1185">Reference proteome</keyword>
<reference evidence="5 6" key="1">
    <citation type="submission" date="2021-03" db="EMBL/GenBank/DDBJ databases">
        <title>Sequencing the genomes of 1000 actinobacteria strains.</title>
        <authorList>
            <person name="Klenk H.-P."/>
        </authorList>
    </citation>
    <scope>NUCLEOTIDE SEQUENCE [LARGE SCALE GENOMIC DNA]</scope>
    <source>
        <strain evidence="5 6">DSM 45510</strain>
    </source>
</reference>
<evidence type="ECO:0000256" key="4">
    <source>
        <dbReference type="ARBA" id="ARBA00023186"/>
    </source>
</evidence>
<evidence type="ECO:0000313" key="6">
    <source>
        <dbReference type="Proteomes" id="UP000741013"/>
    </source>
</evidence>
<comment type="subcellular location">
    <subcellularLocation>
        <location evidence="1">Cytoplasm</location>
    </subcellularLocation>
</comment>
<dbReference type="RefSeq" id="WP_209663238.1">
    <property type="nucleotide sequence ID" value="NZ_JAGGMS010000001.1"/>
</dbReference>
<protein>
    <recommendedName>
        <fullName evidence="7">EspG family protein</fullName>
    </recommendedName>
</protein>
<dbReference type="EMBL" id="JAGGMS010000001">
    <property type="protein sequence ID" value="MBP2179531.1"/>
    <property type="molecule type" value="Genomic_DNA"/>
</dbReference>
<organism evidence="5 6">
    <name type="scientific">Amycolatopsis magusensis</name>
    <dbReference type="NCBI Taxonomy" id="882444"/>
    <lineage>
        <taxon>Bacteria</taxon>
        <taxon>Bacillati</taxon>
        <taxon>Actinomycetota</taxon>
        <taxon>Actinomycetes</taxon>
        <taxon>Pseudonocardiales</taxon>
        <taxon>Pseudonocardiaceae</taxon>
        <taxon>Amycolatopsis</taxon>
    </lineage>
</organism>
<dbReference type="Pfam" id="PF14011">
    <property type="entry name" value="ESX-1_EspG"/>
    <property type="match status" value="1"/>
</dbReference>
<keyword evidence="4" id="KW-0143">Chaperone</keyword>
<sequence>MWFAEPEHFLAGRLAALVTDVTGGEPHVVLAPEPVWLDDAERAQAEQVLEQERARYGGPADQEEPDLHAIATLLSTPPEAGYGWVSHTGDRRPMGVLAARCPWFGLIAAREDDDVWIRTFWREDPSVLLTEVLSDWRKPREQPISVLRSELLATNDLVVPSAEVRRAQRVAALPQYGVAEFYAEIRQNGTRRRSPHPVRVYDNADGRWTMKITPLPSDERLELAPASSADVARLLDQLRRDL</sequence>
<proteinExistence type="inferred from homology"/>